<dbReference type="Proteomes" id="UP000583929">
    <property type="component" value="Unassembled WGS sequence"/>
</dbReference>
<name>A0A7J6IAB0_CANSA</name>
<dbReference type="AlphaFoldDB" id="A0A7J6IAB0"/>
<evidence type="ECO:0000313" key="1">
    <source>
        <dbReference type="EMBL" id="KAF4403939.1"/>
    </source>
</evidence>
<sequence length="254" mass="29770">MVNNFGLFPDEQQKNLRFLELTRMIIESMDAIDDSIEKINVKLNPNNPVDVRAQSWNVEEKMKIYTMVYTILSSNEVQGFHSFAIDEYYGKFERTLMQRISNYVIPSLENHKFGEELLFMTEVAKQWSQVDEYRRNLHIIFLHPEKMVKGSLGIFKPLLVDICKAKFCDMVWDKFHNEIDLSVTKMMESGVFDNESNNIPLKEEVVKFLNEMKNVSNEKLKKTLNIVKLECVVEVPSYNYNIIISFINAADFII</sequence>
<keyword evidence="2" id="KW-1185">Reference proteome</keyword>
<accession>A0A7J6IAB0</accession>
<organism evidence="1 2">
    <name type="scientific">Cannabis sativa</name>
    <name type="common">Hemp</name>
    <name type="synonym">Marijuana</name>
    <dbReference type="NCBI Taxonomy" id="3483"/>
    <lineage>
        <taxon>Eukaryota</taxon>
        <taxon>Viridiplantae</taxon>
        <taxon>Streptophyta</taxon>
        <taxon>Embryophyta</taxon>
        <taxon>Tracheophyta</taxon>
        <taxon>Spermatophyta</taxon>
        <taxon>Magnoliopsida</taxon>
        <taxon>eudicotyledons</taxon>
        <taxon>Gunneridae</taxon>
        <taxon>Pentapetalae</taxon>
        <taxon>rosids</taxon>
        <taxon>fabids</taxon>
        <taxon>Rosales</taxon>
        <taxon>Cannabaceae</taxon>
        <taxon>Cannabis</taxon>
    </lineage>
</organism>
<comment type="caution">
    <text evidence="1">The sequence shown here is derived from an EMBL/GenBank/DDBJ whole genome shotgun (WGS) entry which is preliminary data.</text>
</comment>
<evidence type="ECO:0000313" key="2">
    <source>
        <dbReference type="Proteomes" id="UP000583929"/>
    </source>
</evidence>
<gene>
    <name evidence="1" type="ORF">G4B88_014395</name>
</gene>
<protein>
    <submittedName>
        <fullName evidence="1">Uncharacterized protein</fullName>
    </submittedName>
</protein>
<reference evidence="1 2" key="1">
    <citation type="journal article" date="2020" name="bioRxiv">
        <title>Sequence and annotation of 42 cannabis genomes reveals extensive copy number variation in cannabinoid synthesis and pathogen resistance genes.</title>
        <authorList>
            <person name="Mckernan K.J."/>
            <person name="Helbert Y."/>
            <person name="Kane L.T."/>
            <person name="Ebling H."/>
            <person name="Zhang L."/>
            <person name="Liu B."/>
            <person name="Eaton Z."/>
            <person name="Mclaughlin S."/>
            <person name="Kingan S."/>
            <person name="Baybayan P."/>
            <person name="Concepcion G."/>
            <person name="Jordan M."/>
            <person name="Riva A."/>
            <person name="Barbazuk W."/>
            <person name="Harkins T."/>
        </authorList>
    </citation>
    <scope>NUCLEOTIDE SEQUENCE [LARGE SCALE GENOMIC DNA]</scope>
    <source>
        <strain evidence="2">cv. Jamaican Lion 4</strain>
        <tissue evidence="1">Leaf</tissue>
    </source>
</reference>
<dbReference type="EMBL" id="JAATIQ010000002">
    <property type="protein sequence ID" value="KAF4403939.1"/>
    <property type="molecule type" value="Genomic_DNA"/>
</dbReference>
<proteinExistence type="predicted"/>